<protein>
    <submittedName>
        <fullName evidence="2">Uncharacterized protein</fullName>
    </submittedName>
</protein>
<dbReference type="EMBL" id="JAGISH010000001">
    <property type="protein sequence ID" value="MBP0480899.1"/>
    <property type="molecule type" value="Genomic_DNA"/>
</dbReference>
<dbReference type="RefSeq" id="WP_209358322.1">
    <property type="nucleotide sequence ID" value="NZ_JAGISH010000001.1"/>
</dbReference>
<comment type="caution">
    <text evidence="2">The sequence shown here is derived from an EMBL/GenBank/DDBJ whole genome shotgun (WGS) entry which is preliminary data.</text>
</comment>
<name>A0A940MPW6_9RHOB</name>
<keyword evidence="3" id="KW-1185">Reference proteome</keyword>
<evidence type="ECO:0000256" key="1">
    <source>
        <dbReference type="SAM" id="MobiDB-lite"/>
    </source>
</evidence>
<evidence type="ECO:0000313" key="3">
    <source>
        <dbReference type="Proteomes" id="UP000675940"/>
    </source>
</evidence>
<reference evidence="2" key="1">
    <citation type="submission" date="2021-03" db="EMBL/GenBank/DDBJ databases">
        <title>Sagittula salina sp. nov. strain M10.9X isolated from the marine waste.</title>
        <authorList>
            <person name="Satari L."/>
            <person name="Molina-Menor E."/>
            <person name="Vidal-Verdu A."/>
            <person name="Pascual J."/>
            <person name="Pereto J."/>
            <person name="Porcar M."/>
        </authorList>
    </citation>
    <scope>NUCLEOTIDE SEQUENCE</scope>
    <source>
        <strain evidence="2">M10.9X</strain>
    </source>
</reference>
<dbReference type="AlphaFoldDB" id="A0A940MPW6"/>
<dbReference type="Proteomes" id="UP000675940">
    <property type="component" value="Unassembled WGS sequence"/>
</dbReference>
<organism evidence="2 3">
    <name type="scientific">Sagittula salina</name>
    <dbReference type="NCBI Taxonomy" id="2820268"/>
    <lineage>
        <taxon>Bacteria</taxon>
        <taxon>Pseudomonadati</taxon>
        <taxon>Pseudomonadota</taxon>
        <taxon>Alphaproteobacteria</taxon>
        <taxon>Rhodobacterales</taxon>
        <taxon>Roseobacteraceae</taxon>
        <taxon>Sagittula</taxon>
    </lineage>
</organism>
<gene>
    <name evidence="2" type="ORF">J5474_00135</name>
</gene>
<feature type="region of interest" description="Disordered" evidence="1">
    <location>
        <begin position="127"/>
        <end position="153"/>
    </location>
</feature>
<proteinExistence type="predicted"/>
<sequence>MQAADVGRKRGKVFGVDRRLLLGVGGKILARDGLVGAAIAVIHHEHLVDLAQVDRDLRVVAERLAPFAELVGERTKRCPGQHDRVVPVGHATPAHGSDEVVGRAEIHAAEKQGFRCQRACQHRPDHLVQPDGAAEHPELQEVAPPGGRGRSAEIVSSPCDVTLDCPPFLTSFAALCPSLPGYADPTPRSDR</sequence>
<evidence type="ECO:0000313" key="2">
    <source>
        <dbReference type="EMBL" id="MBP0480899.1"/>
    </source>
</evidence>
<feature type="compositionally biased region" description="Basic and acidic residues" evidence="1">
    <location>
        <begin position="127"/>
        <end position="139"/>
    </location>
</feature>
<accession>A0A940MPW6</accession>